<dbReference type="AlphaFoldDB" id="A0A0F9IW15"/>
<evidence type="ECO:0000313" key="1">
    <source>
        <dbReference type="EMBL" id="KKM61488.1"/>
    </source>
</evidence>
<protein>
    <submittedName>
        <fullName evidence="1">Uncharacterized protein</fullName>
    </submittedName>
</protein>
<sequence length="43" mass="5157">MSEYIKSDEFKQDFKSLIEGMKKIGKELENLNYRNSINDMKKI</sequence>
<accession>A0A0F9IW15</accession>
<name>A0A0F9IW15_9ZZZZ</name>
<dbReference type="EMBL" id="LAZR01011473">
    <property type="protein sequence ID" value="KKM61488.1"/>
    <property type="molecule type" value="Genomic_DNA"/>
</dbReference>
<proteinExistence type="predicted"/>
<comment type="caution">
    <text evidence="1">The sequence shown here is derived from an EMBL/GenBank/DDBJ whole genome shotgun (WGS) entry which is preliminary data.</text>
</comment>
<gene>
    <name evidence="1" type="ORF">LCGC14_1531180</name>
</gene>
<organism evidence="1">
    <name type="scientific">marine sediment metagenome</name>
    <dbReference type="NCBI Taxonomy" id="412755"/>
    <lineage>
        <taxon>unclassified sequences</taxon>
        <taxon>metagenomes</taxon>
        <taxon>ecological metagenomes</taxon>
    </lineage>
</organism>
<reference evidence="1" key="1">
    <citation type="journal article" date="2015" name="Nature">
        <title>Complex archaea that bridge the gap between prokaryotes and eukaryotes.</title>
        <authorList>
            <person name="Spang A."/>
            <person name="Saw J.H."/>
            <person name="Jorgensen S.L."/>
            <person name="Zaremba-Niedzwiedzka K."/>
            <person name="Martijn J."/>
            <person name="Lind A.E."/>
            <person name="van Eijk R."/>
            <person name="Schleper C."/>
            <person name="Guy L."/>
            <person name="Ettema T.J."/>
        </authorList>
    </citation>
    <scope>NUCLEOTIDE SEQUENCE</scope>
</reference>